<evidence type="ECO:0000256" key="1">
    <source>
        <dbReference type="SAM" id="MobiDB-lite"/>
    </source>
</evidence>
<dbReference type="RefSeq" id="WP_135388312.1">
    <property type="nucleotide sequence ID" value="NZ_PGGK01000001.1"/>
</dbReference>
<organism evidence="2 3">
    <name type="scientific">Methanolobus halotolerans</name>
    <dbReference type="NCBI Taxonomy" id="2052935"/>
    <lineage>
        <taxon>Archaea</taxon>
        <taxon>Methanobacteriati</taxon>
        <taxon>Methanobacteriota</taxon>
        <taxon>Stenosarchaea group</taxon>
        <taxon>Methanomicrobia</taxon>
        <taxon>Methanosarcinales</taxon>
        <taxon>Methanosarcinaceae</taxon>
        <taxon>Methanolobus</taxon>
    </lineage>
</organism>
<feature type="region of interest" description="Disordered" evidence="1">
    <location>
        <begin position="47"/>
        <end position="70"/>
    </location>
</feature>
<dbReference type="EMBL" id="PGGK01000001">
    <property type="protein sequence ID" value="TGC11578.1"/>
    <property type="molecule type" value="Genomic_DNA"/>
</dbReference>
<name>A0A4E0PZ35_9EURY</name>
<evidence type="ECO:0000313" key="2">
    <source>
        <dbReference type="EMBL" id="TGC11578.1"/>
    </source>
</evidence>
<keyword evidence="3" id="KW-1185">Reference proteome</keyword>
<sequence>MTTKKTILQTIRKHCLECVCGSPKEVELCTSEDCALYPYRSGKDPMPNSGKSKIMAGNNPAQFSNNSTPRREKISLESTNAVKVVPEYGSAFFEAFLA</sequence>
<proteinExistence type="predicted"/>
<dbReference type="AlphaFoldDB" id="A0A4E0PZ35"/>
<gene>
    <name evidence="2" type="ORF">CUN85_01555</name>
</gene>
<evidence type="ECO:0000313" key="3">
    <source>
        <dbReference type="Proteomes" id="UP000297295"/>
    </source>
</evidence>
<comment type="caution">
    <text evidence="2">The sequence shown here is derived from an EMBL/GenBank/DDBJ whole genome shotgun (WGS) entry which is preliminary data.</text>
</comment>
<accession>A0A4E0PZ35</accession>
<dbReference type="OrthoDB" id="382903at2157"/>
<feature type="compositionally biased region" description="Polar residues" evidence="1">
    <location>
        <begin position="59"/>
        <end position="68"/>
    </location>
</feature>
<dbReference type="Proteomes" id="UP000297295">
    <property type="component" value="Unassembled WGS sequence"/>
</dbReference>
<reference evidence="2 3" key="1">
    <citation type="submission" date="2017-11" db="EMBL/GenBank/DDBJ databases">
        <title>Isolation and Characterization of Methanogenic Archaea from Saline Meromictic Lake at Siberia.</title>
        <authorList>
            <person name="Shen Y."/>
            <person name="Huang H.-H."/>
            <person name="Lai M.-C."/>
            <person name="Chen S.-C."/>
        </authorList>
    </citation>
    <scope>NUCLEOTIDE SEQUENCE [LARGE SCALE GENOMIC DNA]</scope>
    <source>
        <strain evidence="2 3">SY-01</strain>
    </source>
</reference>
<protein>
    <submittedName>
        <fullName evidence="2">Uncharacterized protein</fullName>
    </submittedName>
</protein>